<name>A0A178XTS1_9HYPH</name>
<organism evidence="2 3">
    <name type="scientific">Sinorhizobium glycinis</name>
    <dbReference type="NCBI Taxonomy" id="1472378"/>
    <lineage>
        <taxon>Bacteria</taxon>
        <taxon>Pseudomonadati</taxon>
        <taxon>Pseudomonadota</taxon>
        <taxon>Alphaproteobacteria</taxon>
        <taxon>Hyphomicrobiales</taxon>
        <taxon>Rhizobiaceae</taxon>
        <taxon>Sinorhizobium/Ensifer group</taxon>
        <taxon>Sinorhizobium</taxon>
    </lineage>
</organism>
<keyword evidence="3" id="KW-1185">Reference proteome</keyword>
<feature type="domain" description="YcaO" evidence="1">
    <location>
        <begin position="94"/>
        <end position="411"/>
    </location>
</feature>
<dbReference type="Proteomes" id="UP000094025">
    <property type="component" value="Unassembled WGS sequence"/>
</dbReference>
<dbReference type="STRING" id="1472378.AU381_23670"/>
<proteinExistence type="predicted"/>
<dbReference type="NCBIfam" id="TIGR00702">
    <property type="entry name" value="YcaO-type kinase domain"/>
    <property type="match status" value="1"/>
</dbReference>
<dbReference type="OrthoDB" id="109999at2"/>
<comment type="caution">
    <text evidence="2">The sequence shown here is derived from an EMBL/GenBank/DDBJ whole genome shotgun (WGS) entry which is preliminary data.</text>
</comment>
<dbReference type="InterPro" id="IPR003776">
    <property type="entry name" value="YcaO-like_dom"/>
</dbReference>
<evidence type="ECO:0000313" key="3">
    <source>
        <dbReference type="Proteomes" id="UP000094025"/>
    </source>
</evidence>
<dbReference type="AlphaFoldDB" id="A0A178XTS1"/>
<dbReference type="EMBL" id="LPUX01000061">
    <property type="protein sequence ID" value="OAP38556.1"/>
    <property type="molecule type" value="Genomic_DNA"/>
</dbReference>
<dbReference type="RefSeq" id="WP_064243087.1">
    <property type="nucleotide sequence ID" value="NZ_LPUX01000061.1"/>
</dbReference>
<evidence type="ECO:0000313" key="2">
    <source>
        <dbReference type="EMBL" id="OAP38556.1"/>
    </source>
</evidence>
<dbReference type="PANTHER" id="PTHR37809">
    <property type="entry name" value="RIBOSOMAL PROTEIN S12 METHYLTHIOTRANSFERASE ACCESSORY FACTOR YCAO"/>
    <property type="match status" value="1"/>
</dbReference>
<sequence>MPTGFDSEDGTRKDQAFRSQELAGFHQAIVTGLRQPWLHGTVPGDADERLRRIRPLCRRARITRLAELTGLDRLELPVVQAIRPAALSEVTSLGRGIALAEAAVGAVMESLERYYAEAIPPARTFLARAEELDVGDGMFEPLLLPDYRENWRQRVIPWIRGVDIATGCLRPVPLELVHTCYTEPQPAGDGLFVRTTTGLACHMDACSAFLHGLFECIERDAIARAFATHGFFDRMRIDSTGLGARVDHIRSVAAASGITFALWHAPSPAGVPVIWCQTIETGTGEPILSLPTEGYAAGPSVEAAAVSAMLEALSARAGAISGARDDQTRGHYRRSVDAVSRARQLILEEGPGRPVDAGLSAPIADPVSLLQLVLSAGLGPVLAVPVGSDGETGVQCVRTVLAGACPFFVLR</sequence>
<protein>
    <recommendedName>
        <fullName evidence="1">YcaO domain-containing protein</fullName>
    </recommendedName>
</protein>
<dbReference type="PANTHER" id="PTHR37809:SF1">
    <property type="entry name" value="RIBOSOMAL PROTEIN S12 METHYLTHIOTRANSFERASE ACCESSORY FACTOR YCAO"/>
    <property type="match status" value="1"/>
</dbReference>
<dbReference type="Gene3D" id="3.30.1330.230">
    <property type="match status" value="1"/>
</dbReference>
<accession>A0A178XTS1</accession>
<dbReference type="PROSITE" id="PS51664">
    <property type="entry name" value="YCAO"/>
    <property type="match status" value="1"/>
</dbReference>
<reference evidence="2 3" key="1">
    <citation type="journal article" date="2016" name="Int. J. Syst. Evol. Microbiol.">
        <title>Ensifer glycinis sp. nov., an novel rhizobial species associated with Glycine spp.</title>
        <authorList>
            <person name="Yan H."/>
            <person name="Yan J."/>
            <person name="Sui X.H."/>
            <person name="Wang E.T."/>
            <person name="Chen W.X."/>
            <person name="Zhang X.X."/>
            <person name="Chen W.F."/>
        </authorList>
    </citation>
    <scope>NUCLEOTIDE SEQUENCE [LARGE SCALE GENOMIC DNA]</scope>
    <source>
        <strain evidence="2 3">CCBAU 23380</strain>
    </source>
</reference>
<gene>
    <name evidence="2" type="ORF">AU381_23670</name>
</gene>
<dbReference type="Pfam" id="PF02624">
    <property type="entry name" value="YcaO"/>
    <property type="match status" value="1"/>
</dbReference>
<evidence type="ECO:0000259" key="1">
    <source>
        <dbReference type="PROSITE" id="PS51664"/>
    </source>
</evidence>